<evidence type="ECO:0000313" key="2">
    <source>
        <dbReference type="Proteomes" id="UP000342300"/>
    </source>
</evidence>
<organism evidence="1 2">
    <name type="scientific">Candidatus Accumulibacter phosphatis</name>
    <dbReference type="NCBI Taxonomy" id="327160"/>
    <lineage>
        <taxon>Bacteria</taxon>
        <taxon>Pseudomonadati</taxon>
        <taxon>Pseudomonadota</taxon>
        <taxon>Betaproteobacteria</taxon>
        <taxon>Candidatus Accumulibacter</taxon>
    </lineage>
</organism>
<accession>A0A6A7RVY9</accession>
<gene>
    <name evidence="1" type="ORF">CRU78_14890</name>
</gene>
<name>A0A6A7RVY9_9PROT</name>
<dbReference type="AlphaFoldDB" id="A0A6A7RVY9"/>
<sequence length="84" mass="9888">MHLVPVQECIAWGREWFPGDELRSCPDSCGRRRPLARMYRYGGPRKPSTPYAYLLDILYIRKRNKGHIGFGLRTFVMAYVLVRQ</sequence>
<evidence type="ECO:0000313" key="1">
    <source>
        <dbReference type="EMBL" id="MQM31727.1"/>
    </source>
</evidence>
<reference evidence="1 2" key="1">
    <citation type="submission" date="2017-09" db="EMBL/GenBank/DDBJ databases">
        <title>Metagenomic Analysis Reveals Denitrifying Candidatus Accumulibacter and Flanking Population as a Source of N2O.</title>
        <authorList>
            <person name="Gao H."/>
            <person name="Mao Y."/>
            <person name="Zhao X."/>
            <person name="Liu W.-T."/>
            <person name="Zhang T."/>
            <person name="Wells G."/>
        </authorList>
    </citation>
    <scope>NUCLEOTIDE SEQUENCE [LARGE SCALE GENOMIC DNA]</scope>
    <source>
        <strain evidence="1">CANDO_2_IC</strain>
    </source>
</reference>
<comment type="caution">
    <text evidence="1">The sequence shown here is derived from an EMBL/GenBank/DDBJ whole genome shotgun (WGS) entry which is preliminary data.</text>
</comment>
<dbReference type="Proteomes" id="UP000342300">
    <property type="component" value="Unassembled WGS sequence"/>
</dbReference>
<protein>
    <submittedName>
        <fullName evidence="1">Uncharacterized protein</fullName>
    </submittedName>
</protein>
<proteinExistence type="predicted"/>
<dbReference type="EMBL" id="PDHS01000368">
    <property type="protein sequence ID" value="MQM31727.1"/>
    <property type="molecule type" value="Genomic_DNA"/>
</dbReference>